<reference evidence="1 2" key="1">
    <citation type="submission" date="2020-02" db="EMBL/GenBank/DDBJ databases">
        <title>Genome sequencing for Kineobactrum sp. M2.</title>
        <authorList>
            <person name="Park S.-J."/>
        </authorList>
    </citation>
    <scope>NUCLEOTIDE SEQUENCE [LARGE SCALE GENOMIC DNA]</scope>
    <source>
        <strain evidence="1 2">M2</strain>
    </source>
</reference>
<organism evidence="1 2">
    <name type="scientific">Kineobactrum salinum</name>
    <dbReference type="NCBI Taxonomy" id="2708301"/>
    <lineage>
        <taxon>Bacteria</taxon>
        <taxon>Pseudomonadati</taxon>
        <taxon>Pseudomonadota</taxon>
        <taxon>Gammaproteobacteria</taxon>
        <taxon>Cellvibrionales</taxon>
        <taxon>Halieaceae</taxon>
        <taxon>Kineobactrum</taxon>
    </lineage>
</organism>
<dbReference type="PANTHER" id="PTHR47197:SF3">
    <property type="entry name" value="DIHYDRO-HEME D1 DEHYDROGENASE"/>
    <property type="match status" value="1"/>
</dbReference>
<dbReference type="Proteomes" id="UP000477680">
    <property type="component" value="Chromosome"/>
</dbReference>
<dbReference type="SUPFAM" id="SSF51004">
    <property type="entry name" value="C-terminal (heme d1) domain of cytochrome cd1-nitrite reductase"/>
    <property type="match status" value="1"/>
</dbReference>
<keyword evidence="2" id="KW-1185">Reference proteome</keyword>
<dbReference type="PANTHER" id="PTHR47197">
    <property type="entry name" value="PROTEIN NIRF"/>
    <property type="match status" value="1"/>
</dbReference>
<dbReference type="RefSeq" id="WP_163494231.1">
    <property type="nucleotide sequence ID" value="NZ_CP048711.1"/>
</dbReference>
<proteinExistence type="predicted"/>
<evidence type="ECO:0000313" key="1">
    <source>
        <dbReference type="EMBL" id="QIB64982.1"/>
    </source>
</evidence>
<dbReference type="InterPro" id="IPR011048">
    <property type="entry name" value="Haem_d1_sf"/>
</dbReference>
<protein>
    <submittedName>
        <fullName evidence="1">YncE family protein</fullName>
    </submittedName>
</protein>
<dbReference type="Gene3D" id="2.130.10.10">
    <property type="entry name" value="YVTN repeat-like/Quinoprotein amine dehydrogenase"/>
    <property type="match status" value="1"/>
</dbReference>
<name>A0A6C0TYS4_9GAMM</name>
<dbReference type="KEGG" id="kim:G3T16_05790"/>
<dbReference type="EMBL" id="CP048711">
    <property type="protein sequence ID" value="QIB64982.1"/>
    <property type="molecule type" value="Genomic_DNA"/>
</dbReference>
<accession>A0A6C0TYS4</accession>
<dbReference type="InterPro" id="IPR015943">
    <property type="entry name" value="WD40/YVTN_repeat-like_dom_sf"/>
</dbReference>
<dbReference type="InterPro" id="IPR051200">
    <property type="entry name" value="Host-pathogen_enzymatic-act"/>
</dbReference>
<gene>
    <name evidence="1" type="ORF">G3T16_05790</name>
</gene>
<sequence length="317" mass="34951">MSGRLNVPATLIKWDALSLQPVKMFTIGGRLHHLQIFQDKYMLVDTFSRDDDGLDVFLLDPQTDKVIGGVRDEDLGGQSYTAFTDDEFIYILMQPHGYGPMSLSGYVAANLVNYGKATALRPFWVTKIDPDTWEVVQEYPYPGYRGDWICFDTDKKNMFIPSAATSNVSKVNLSTGEIVWTNPTGIGPYGCNVSADGSQLWVADKGEANGFFGRTVTVLKTDTGQGVDTIPSGYMIDHVLLSPNGKEFWATSNAEGKLYVFDAAKRDLIKKIEIPGGGDAHGLPWVYYDQSGKSMVARDQGGFRNGINPRLGKGLDY</sequence>
<evidence type="ECO:0000313" key="2">
    <source>
        <dbReference type="Proteomes" id="UP000477680"/>
    </source>
</evidence>
<dbReference type="AlphaFoldDB" id="A0A6C0TYS4"/>